<proteinExistence type="predicted"/>
<feature type="signal peptide" evidence="3">
    <location>
        <begin position="1"/>
        <end position="27"/>
    </location>
</feature>
<dbReference type="InterPro" id="IPR018976">
    <property type="entry name" value="Imelysin-like"/>
</dbReference>
<accession>A0AAW9RPU0</accession>
<feature type="domain" description="Imelysin-like" evidence="4">
    <location>
        <begin position="47"/>
        <end position="332"/>
    </location>
</feature>
<reference evidence="5 6" key="1">
    <citation type="submission" date="2024-02" db="EMBL/GenBank/DDBJ databases">
        <title>Genome analysis and characterization of Microbaculum marinisediminis sp. nov., isolated from marine sediment.</title>
        <authorList>
            <person name="Du Z.-J."/>
            <person name="Ye Y.-Q."/>
            <person name="Zhang Z.-R."/>
            <person name="Yuan S.-M."/>
            <person name="Zhang X.-Y."/>
        </authorList>
    </citation>
    <scope>NUCLEOTIDE SEQUENCE [LARGE SCALE GENOMIC DNA]</scope>
    <source>
        <strain evidence="5 6">SDUM1044001</strain>
    </source>
</reference>
<dbReference type="RefSeq" id="WP_340328638.1">
    <property type="nucleotide sequence ID" value="NZ_JAZHOF010000002.1"/>
</dbReference>
<organism evidence="5 6">
    <name type="scientific">Microbaculum marinum</name>
    <dbReference type="NCBI Taxonomy" id="1764581"/>
    <lineage>
        <taxon>Bacteria</taxon>
        <taxon>Pseudomonadati</taxon>
        <taxon>Pseudomonadota</taxon>
        <taxon>Alphaproteobacteria</taxon>
        <taxon>Hyphomicrobiales</taxon>
        <taxon>Tepidamorphaceae</taxon>
        <taxon>Microbaculum</taxon>
    </lineage>
</organism>
<dbReference type="GO" id="GO:0030313">
    <property type="term" value="C:cell envelope"/>
    <property type="evidence" value="ECO:0007669"/>
    <property type="project" value="UniProtKB-SubCell"/>
</dbReference>
<evidence type="ECO:0000313" key="6">
    <source>
        <dbReference type="Proteomes" id="UP001378188"/>
    </source>
</evidence>
<name>A0AAW9RPU0_9HYPH</name>
<dbReference type="Gene3D" id="1.20.1420.20">
    <property type="entry name" value="M75 peptidase, HXXE motif"/>
    <property type="match status" value="1"/>
</dbReference>
<comment type="subcellular location">
    <subcellularLocation>
        <location evidence="1">Cell envelope</location>
    </subcellularLocation>
</comment>
<keyword evidence="2 3" id="KW-0732">Signal</keyword>
<dbReference type="CDD" id="cd14659">
    <property type="entry name" value="Imelysin-like_IPPA"/>
    <property type="match status" value="1"/>
</dbReference>
<comment type="caution">
    <text evidence="5">The sequence shown here is derived from an EMBL/GenBank/DDBJ whole genome shotgun (WGS) entry which is preliminary data.</text>
</comment>
<dbReference type="AlphaFoldDB" id="A0AAW9RPU0"/>
<dbReference type="Pfam" id="PF09375">
    <property type="entry name" value="Peptidase_M75"/>
    <property type="match status" value="1"/>
</dbReference>
<protein>
    <submittedName>
        <fullName evidence="5">Imelysin family protein</fullName>
    </submittedName>
</protein>
<dbReference type="EMBL" id="JAZHOF010000002">
    <property type="protein sequence ID" value="MEJ8570943.1"/>
    <property type="molecule type" value="Genomic_DNA"/>
</dbReference>
<sequence>MRTLIAALGPVLGSALAILLASTLAHAGAPKDIGANLVDGYIRPATTQFSGDAAAMTRSLESFCGAPDAAGEAEVHARFDALVRDWFAVMILRFGPLVEDNRFERIFFWPDPRGVTLRQVQGLLAGDDPAAVDAARLAEKSVAVQGLPALEYALYGTGSDGLLTDSDQGRYRCAYALAVSRRIAATAGGLADAWAPGSAYARDFSMPGPDNDVYRDDGEVTAEAIKAMATGLVFVADAVVTPFLGDDPAKANYKRAPFWRSGQALPAIATTLTAVRDFYSAAGFAGSLDQSDQWIDGSLRFEIRSALAALDSVDVPLEQAVAPGPARDALTYVVIAMKSIHTTIETVLAQAAGVAVGFNALDGD</sequence>
<evidence type="ECO:0000256" key="2">
    <source>
        <dbReference type="ARBA" id="ARBA00022729"/>
    </source>
</evidence>
<keyword evidence="6" id="KW-1185">Reference proteome</keyword>
<dbReference type="Proteomes" id="UP001378188">
    <property type="component" value="Unassembled WGS sequence"/>
</dbReference>
<evidence type="ECO:0000256" key="1">
    <source>
        <dbReference type="ARBA" id="ARBA00004196"/>
    </source>
</evidence>
<evidence type="ECO:0000313" key="5">
    <source>
        <dbReference type="EMBL" id="MEJ8570943.1"/>
    </source>
</evidence>
<dbReference type="InterPro" id="IPR038352">
    <property type="entry name" value="Imelysin_sf"/>
</dbReference>
<evidence type="ECO:0000256" key="3">
    <source>
        <dbReference type="SAM" id="SignalP"/>
    </source>
</evidence>
<evidence type="ECO:0000259" key="4">
    <source>
        <dbReference type="Pfam" id="PF09375"/>
    </source>
</evidence>
<gene>
    <name evidence="5" type="ORF">V3328_05640</name>
</gene>
<dbReference type="InterPro" id="IPR034984">
    <property type="entry name" value="Imelysin-like_IPPA"/>
</dbReference>
<feature type="chain" id="PRO_5043679069" evidence="3">
    <location>
        <begin position="28"/>
        <end position="364"/>
    </location>
</feature>